<reference evidence="2 3" key="2">
    <citation type="submission" date="2013-02" db="EMBL/GenBank/DDBJ databases">
        <title>The Genome Sequence of Plasmodium falciparum Palo Alto/Uganda.</title>
        <authorList>
            <consortium name="The Broad Institute Genome Sequencing Platform"/>
            <consortium name="The Broad Institute Genome Sequencing Center for Infectious Disease"/>
            <person name="Neafsey D."/>
            <person name="Cheeseman I."/>
            <person name="Volkman S."/>
            <person name="Adams J."/>
            <person name="Walker B."/>
            <person name="Young S.K."/>
            <person name="Zeng Q."/>
            <person name="Gargeya S."/>
            <person name="Fitzgerald M."/>
            <person name="Haas B."/>
            <person name="Abouelleil A."/>
            <person name="Alvarado L."/>
            <person name="Arachchi H.M."/>
            <person name="Berlin A.M."/>
            <person name="Chapman S.B."/>
            <person name="Dewar J."/>
            <person name="Goldberg J."/>
            <person name="Griggs A."/>
            <person name="Gujja S."/>
            <person name="Hansen M."/>
            <person name="Howarth C."/>
            <person name="Imamovic A."/>
            <person name="Larimer J."/>
            <person name="McCowan C."/>
            <person name="Murphy C."/>
            <person name="Neiman D."/>
            <person name="Pearson M."/>
            <person name="Priest M."/>
            <person name="Roberts A."/>
            <person name="Saif S."/>
            <person name="Shea T."/>
            <person name="Sisk P."/>
            <person name="Sykes S."/>
            <person name="Wortman J."/>
            <person name="Nusbaum C."/>
            <person name="Birren B."/>
        </authorList>
    </citation>
    <scope>NUCLEOTIDE SEQUENCE [LARGE SCALE GENOMIC DNA]</scope>
    <source>
        <strain evidence="2 3">Palo Alto/Uganda</strain>
    </source>
</reference>
<name>W4IQN5_PLAFP</name>
<evidence type="ECO:0000256" key="1">
    <source>
        <dbReference type="SAM" id="MobiDB-lite"/>
    </source>
</evidence>
<gene>
    <name evidence="2" type="ORF">PFUGPA_05363</name>
</gene>
<feature type="compositionally biased region" description="Polar residues" evidence="1">
    <location>
        <begin position="38"/>
        <end position="47"/>
    </location>
</feature>
<feature type="region of interest" description="Disordered" evidence="1">
    <location>
        <begin position="26"/>
        <end position="47"/>
    </location>
</feature>
<evidence type="ECO:0000313" key="3">
    <source>
        <dbReference type="Proteomes" id="UP000019103"/>
    </source>
</evidence>
<reference evidence="2 3" key="1">
    <citation type="submission" date="2013-02" db="EMBL/GenBank/DDBJ databases">
        <title>The Genome Annotation of Plasmodium falciparum Palo Alto/Uganda.</title>
        <authorList>
            <consortium name="The Broad Institute Genome Sequencing Platform"/>
            <consortium name="The Broad Institute Genome Sequencing Center for Infectious Disease"/>
            <person name="Neafsey D."/>
            <person name="Hoffman S."/>
            <person name="Volkman S."/>
            <person name="Rosenthal P."/>
            <person name="Walker B."/>
            <person name="Young S.K."/>
            <person name="Zeng Q."/>
            <person name="Gargeya S."/>
            <person name="Fitzgerald M."/>
            <person name="Haas B."/>
            <person name="Abouelleil A."/>
            <person name="Allen A.W."/>
            <person name="Alvarado L."/>
            <person name="Arachchi H.M."/>
            <person name="Berlin A.M."/>
            <person name="Chapman S.B."/>
            <person name="Gainer-Dewar J."/>
            <person name="Goldberg J."/>
            <person name="Griggs A."/>
            <person name="Gujja S."/>
            <person name="Hansen M."/>
            <person name="Howarth C."/>
            <person name="Imamovic A."/>
            <person name="Ireland A."/>
            <person name="Larimer J."/>
            <person name="McCowan C."/>
            <person name="Murphy C."/>
            <person name="Pearson M."/>
            <person name="Poon T.W."/>
            <person name="Priest M."/>
            <person name="Roberts A."/>
            <person name="Saif S."/>
            <person name="Shea T."/>
            <person name="Sisk P."/>
            <person name="Sykes S."/>
            <person name="Wortman J."/>
            <person name="Nusbaum C."/>
            <person name="Birren B."/>
        </authorList>
    </citation>
    <scope>NUCLEOTIDE SEQUENCE [LARGE SCALE GENOMIC DNA]</scope>
    <source>
        <strain evidence="2 3">Palo Alto/Uganda</strain>
    </source>
</reference>
<dbReference type="AlphaFoldDB" id="W4IQN5"/>
<dbReference type="Proteomes" id="UP000019103">
    <property type="component" value="Unassembled WGS sequence"/>
</dbReference>
<evidence type="ECO:0000313" key="2">
    <source>
        <dbReference type="EMBL" id="ETW52355.1"/>
    </source>
</evidence>
<dbReference type="EMBL" id="KI927388">
    <property type="protein sequence ID" value="ETW52355.1"/>
    <property type="molecule type" value="Genomic_DNA"/>
</dbReference>
<organism evidence="2 3">
    <name type="scientific">Plasmodium falciparum (isolate Palo Alto / Uganda)</name>
    <dbReference type="NCBI Taxonomy" id="57270"/>
    <lineage>
        <taxon>Eukaryota</taxon>
        <taxon>Sar</taxon>
        <taxon>Alveolata</taxon>
        <taxon>Apicomplexa</taxon>
        <taxon>Aconoidasida</taxon>
        <taxon>Haemosporida</taxon>
        <taxon>Plasmodiidae</taxon>
        <taxon>Plasmodium</taxon>
        <taxon>Plasmodium (Laverania)</taxon>
    </lineage>
</organism>
<proteinExistence type="predicted"/>
<accession>W4IQN5</accession>
<sequence>MKKTTFIYNIIVFYFAMEHGGYAHGHRQRRMGTDTESDSINSAKTDTENGTGAAKYYALRKIQKSI</sequence>
<protein>
    <submittedName>
        <fullName evidence="2">Uncharacterized protein</fullName>
    </submittedName>
</protein>